<dbReference type="InterPro" id="IPR029016">
    <property type="entry name" value="GAF-like_dom_sf"/>
</dbReference>
<protein>
    <recommendedName>
        <fullName evidence="3">GAF domain-containing protein</fullName>
    </recommendedName>
</protein>
<keyword evidence="2" id="KW-1185">Reference proteome</keyword>
<evidence type="ECO:0000313" key="2">
    <source>
        <dbReference type="Proteomes" id="UP001238163"/>
    </source>
</evidence>
<sequence length="277" mass="30151">MSTNDFENSLDVLKILSEALTVPRSLDDGLDQITSMTRKLMGTDQAGFLFRDEGTHNLILRSAVGIEGDKLRVGFPVDLPARLHSILWRLRSLHQINWVDSGIEGLRFPMIVMPVTVKGERIGLLVASGAKSESNKPYDPIRRRLFSLIGSFASLVIENSKVYDYLRQHFAIKSQEFQAANCAAGKNISEDERLKNLMVLSLNNPTKVVRLLAESFYKELVRAGFNAGHITIAAAQILDCLTRCTPPASGGAAGKDCTAGNGGCSCGNGNGNQQKEG</sequence>
<organism evidence="1 2">
    <name type="scientific">Oligosphaera ethanolica</name>
    <dbReference type="NCBI Taxonomy" id="760260"/>
    <lineage>
        <taxon>Bacteria</taxon>
        <taxon>Pseudomonadati</taxon>
        <taxon>Lentisphaerota</taxon>
        <taxon>Oligosphaeria</taxon>
        <taxon>Oligosphaerales</taxon>
        <taxon>Oligosphaeraceae</taxon>
        <taxon>Oligosphaera</taxon>
    </lineage>
</organism>
<evidence type="ECO:0000313" key="1">
    <source>
        <dbReference type="EMBL" id="MDQ0288428.1"/>
    </source>
</evidence>
<dbReference type="Proteomes" id="UP001238163">
    <property type="component" value="Unassembled WGS sequence"/>
</dbReference>
<accession>A0AAE3VDR0</accession>
<dbReference type="AlphaFoldDB" id="A0AAE3VDR0"/>
<reference evidence="1" key="1">
    <citation type="submission" date="2023-07" db="EMBL/GenBank/DDBJ databases">
        <title>Genomic Encyclopedia of Type Strains, Phase IV (KMG-IV): sequencing the most valuable type-strain genomes for metagenomic binning, comparative biology and taxonomic classification.</title>
        <authorList>
            <person name="Goeker M."/>
        </authorList>
    </citation>
    <scope>NUCLEOTIDE SEQUENCE</scope>
    <source>
        <strain evidence="1">DSM 24202</strain>
    </source>
</reference>
<dbReference type="EMBL" id="JAUSVL010000001">
    <property type="protein sequence ID" value="MDQ0288428.1"/>
    <property type="molecule type" value="Genomic_DNA"/>
</dbReference>
<proteinExistence type="predicted"/>
<name>A0AAE3VDR0_9BACT</name>
<gene>
    <name evidence="1" type="ORF">J3R75_000535</name>
</gene>
<evidence type="ECO:0008006" key="3">
    <source>
        <dbReference type="Google" id="ProtNLM"/>
    </source>
</evidence>
<dbReference type="RefSeq" id="WP_307259753.1">
    <property type="nucleotide sequence ID" value="NZ_JAUSVL010000001.1"/>
</dbReference>
<dbReference type="SUPFAM" id="SSF55781">
    <property type="entry name" value="GAF domain-like"/>
    <property type="match status" value="1"/>
</dbReference>
<comment type="caution">
    <text evidence="1">The sequence shown here is derived from an EMBL/GenBank/DDBJ whole genome shotgun (WGS) entry which is preliminary data.</text>
</comment>
<dbReference type="Gene3D" id="3.30.450.40">
    <property type="match status" value="2"/>
</dbReference>